<protein>
    <submittedName>
        <fullName evidence="1">Uncharacterized protein</fullName>
    </submittedName>
</protein>
<dbReference type="OrthoDB" id="2497884at2759"/>
<keyword evidence="2" id="KW-1185">Reference proteome</keyword>
<proteinExistence type="predicted"/>
<dbReference type="PANTHER" id="PTHR31366:SF2">
    <property type="entry name" value="UPF0739 PROTEIN C1ORF74"/>
    <property type="match status" value="1"/>
</dbReference>
<accession>A0A9Q3FT98</accession>
<gene>
    <name evidence="1" type="ORF">O181_085523</name>
</gene>
<organism evidence="1 2">
    <name type="scientific">Austropuccinia psidii MF-1</name>
    <dbReference type="NCBI Taxonomy" id="1389203"/>
    <lineage>
        <taxon>Eukaryota</taxon>
        <taxon>Fungi</taxon>
        <taxon>Dikarya</taxon>
        <taxon>Basidiomycota</taxon>
        <taxon>Pucciniomycotina</taxon>
        <taxon>Pucciniomycetes</taxon>
        <taxon>Pucciniales</taxon>
        <taxon>Sphaerophragmiaceae</taxon>
        <taxon>Austropuccinia</taxon>
    </lineage>
</organism>
<reference evidence="1" key="1">
    <citation type="submission" date="2021-03" db="EMBL/GenBank/DDBJ databases">
        <title>Draft genome sequence of rust myrtle Austropuccinia psidii MF-1, a brazilian biotype.</title>
        <authorList>
            <person name="Quecine M.C."/>
            <person name="Pachon D.M.R."/>
            <person name="Bonatelli M.L."/>
            <person name="Correr F.H."/>
            <person name="Franceschini L.M."/>
            <person name="Leite T.F."/>
            <person name="Margarido G.R.A."/>
            <person name="Almeida C.A."/>
            <person name="Ferrarezi J.A."/>
            <person name="Labate C.A."/>
        </authorList>
    </citation>
    <scope>NUCLEOTIDE SEQUENCE</scope>
    <source>
        <strain evidence="1">MF-1</strain>
    </source>
</reference>
<dbReference type="PANTHER" id="PTHR31366">
    <property type="entry name" value="UPF0739 PROTEIN C1ORF74"/>
    <property type="match status" value="1"/>
</dbReference>
<name>A0A9Q3FT98_9BASI</name>
<dbReference type="Pfam" id="PF14953">
    <property type="entry name" value="DUF4504"/>
    <property type="match status" value="1"/>
</dbReference>
<dbReference type="EMBL" id="AVOT02050767">
    <property type="protein sequence ID" value="MBW0545808.1"/>
    <property type="molecule type" value="Genomic_DNA"/>
</dbReference>
<comment type="caution">
    <text evidence="1">The sequence shown here is derived from an EMBL/GenBank/DDBJ whole genome shotgun (WGS) entry which is preliminary data.</text>
</comment>
<dbReference type="InterPro" id="IPR027850">
    <property type="entry name" value="DUF4504"/>
</dbReference>
<sequence length="263" mass="29969">MDALDSLHTLFSQILIDNRKRSPKNLIKRIVADVWAIHLGLRLACLLDGVAINEKMAIKISQGIKNILELRNLLVIFEKASESTFIISVEFFKEFNFNSINFIDLSSLPPKILDSCPLAVQKAFLACREACFSQNSEIVIVKFELPSTLISLAGILLNYPVVYCNSSANQIFSGQLIVIQVNLLEVFTNDNKASCFLPQEHRLMSFSFPIEFDKPSSPIESKTLKNKLKNYFQEKLNFNKIHQKWKTVNVNLNQKIYLDRVAL</sequence>
<evidence type="ECO:0000313" key="1">
    <source>
        <dbReference type="EMBL" id="MBW0545808.1"/>
    </source>
</evidence>
<dbReference type="Proteomes" id="UP000765509">
    <property type="component" value="Unassembled WGS sequence"/>
</dbReference>
<dbReference type="AlphaFoldDB" id="A0A9Q3FT98"/>
<evidence type="ECO:0000313" key="2">
    <source>
        <dbReference type="Proteomes" id="UP000765509"/>
    </source>
</evidence>